<comment type="function">
    <text evidence="6">Redox regulated molecular chaperone. Protects both thermally unfolding and oxidatively damaged proteins from irreversible aggregation. Plays an important role in the bacterial defense system toward oxidative stress.</text>
</comment>
<feature type="disulfide bond" description="Redox-active" evidence="6">
    <location>
        <begin position="229"/>
        <end position="231"/>
    </location>
</feature>
<sequence>MSDQIQRFLFEETNVRGEIVTLQEAHAEVMERHEYPPAVTRQLGELLAAVALLTETVKLDGTMSIEVRGDGPLSLLMAESNPGGELRAIARLDEEAAIPAEDASFTELVGEGKVTITLDPREGHRYQGIVALTRDSLAGCLEDYFAQSEQLPTRLWLADDGQRAAGLLLQRLPDEAQNQDDDAWERTVHLASTLTDAELLEVEQRELLHRLYHEETVRVFDPKALRFACTCSRERIAGALLSLGSAELRDILAEQGGIATQCHFCHTRYEFTLAEVEAMLEDPEGPPPTVH</sequence>
<comment type="caution">
    <text evidence="7">The sequence shown here is derived from an EMBL/GenBank/DDBJ whole genome shotgun (WGS) entry which is preliminary data.</text>
</comment>
<dbReference type="PANTHER" id="PTHR30111:SF1">
    <property type="entry name" value="33 KDA CHAPERONIN"/>
    <property type="match status" value="1"/>
</dbReference>
<dbReference type="Gene3D" id="1.10.287.480">
    <property type="entry name" value="helix hairpin bin"/>
    <property type="match status" value="1"/>
</dbReference>
<keyword evidence="1 6" id="KW-0963">Cytoplasm</keyword>
<keyword evidence="8" id="KW-1185">Reference proteome</keyword>
<feature type="disulfide bond" description="Redox-active" evidence="6">
    <location>
        <begin position="262"/>
        <end position="265"/>
    </location>
</feature>
<evidence type="ECO:0000256" key="2">
    <source>
        <dbReference type="ARBA" id="ARBA00022833"/>
    </source>
</evidence>
<dbReference type="InterPro" id="IPR023212">
    <property type="entry name" value="Hsp33_helix_hairpin_bin_dom_sf"/>
</dbReference>
<dbReference type="InterPro" id="IPR000397">
    <property type="entry name" value="Heat_shock_Hsp33"/>
</dbReference>
<dbReference type="HAMAP" id="MF_00117">
    <property type="entry name" value="HslO"/>
    <property type="match status" value="1"/>
</dbReference>
<dbReference type="SUPFAM" id="SSF64397">
    <property type="entry name" value="Hsp33 domain"/>
    <property type="match status" value="1"/>
</dbReference>
<keyword evidence="2 6" id="KW-0862">Zinc</keyword>
<evidence type="ECO:0000256" key="3">
    <source>
        <dbReference type="ARBA" id="ARBA00023157"/>
    </source>
</evidence>
<keyword evidence="3 6" id="KW-1015">Disulfide bond</keyword>
<dbReference type="SUPFAM" id="SSF118352">
    <property type="entry name" value="HSP33 redox switch-like"/>
    <property type="match status" value="1"/>
</dbReference>
<evidence type="ECO:0000256" key="6">
    <source>
        <dbReference type="HAMAP-Rule" id="MF_00117"/>
    </source>
</evidence>
<dbReference type="Gene3D" id="3.90.1280.10">
    <property type="entry name" value="HSP33 redox switch-like"/>
    <property type="match status" value="1"/>
</dbReference>
<dbReference type="EMBL" id="BJUS01000020">
    <property type="protein sequence ID" value="GEK73324.1"/>
    <property type="molecule type" value="Genomic_DNA"/>
</dbReference>
<organism evidence="7 8">
    <name type="scientific">Halomonas halophila</name>
    <dbReference type="NCBI Taxonomy" id="29573"/>
    <lineage>
        <taxon>Bacteria</taxon>
        <taxon>Pseudomonadati</taxon>
        <taxon>Pseudomonadota</taxon>
        <taxon>Gammaproteobacteria</taxon>
        <taxon>Oceanospirillales</taxon>
        <taxon>Halomonadaceae</taxon>
        <taxon>Halomonas</taxon>
    </lineage>
</organism>
<comment type="subcellular location">
    <subcellularLocation>
        <location evidence="6">Cytoplasm</location>
    </subcellularLocation>
</comment>
<dbReference type="Gene3D" id="3.55.30.10">
    <property type="entry name" value="Hsp33 domain"/>
    <property type="match status" value="1"/>
</dbReference>
<reference evidence="7 8" key="1">
    <citation type="submission" date="2019-07" db="EMBL/GenBank/DDBJ databases">
        <title>Whole genome shotgun sequence of Halomonas halophila NBRC 102604.</title>
        <authorList>
            <person name="Hosoyama A."/>
            <person name="Uohara A."/>
            <person name="Ohji S."/>
            <person name="Ichikawa N."/>
        </authorList>
    </citation>
    <scope>NUCLEOTIDE SEQUENCE [LARGE SCALE GENOMIC DNA]</scope>
    <source>
        <strain evidence="7 8">NBRC 102604</strain>
    </source>
</reference>
<comment type="PTM">
    <text evidence="6">Under oxidizing conditions two disulfide bonds are formed involving the reactive cysteines. Under reducing conditions zinc is bound to the reactive cysteines and the protein is inactive.</text>
</comment>
<keyword evidence="4 6" id="KW-0143">Chaperone</keyword>
<evidence type="ECO:0000256" key="1">
    <source>
        <dbReference type="ARBA" id="ARBA00022490"/>
    </source>
</evidence>
<evidence type="ECO:0000256" key="4">
    <source>
        <dbReference type="ARBA" id="ARBA00023186"/>
    </source>
</evidence>
<dbReference type="PANTHER" id="PTHR30111">
    <property type="entry name" value="33 KDA CHAPERONIN"/>
    <property type="match status" value="1"/>
</dbReference>
<comment type="similarity">
    <text evidence="6">Belongs to the HSP33 family.</text>
</comment>
<protein>
    <recommendedName>
        <fullName evidence="6">33 kDa chaperonin</fullName>
    </recommendedName>
    <alternativeName>
        <fullName evidence="6">Heat shock protein 33 homolog</fullName>
        <shortName evidence="6">HSP33</shortName>
    </alternativeName>
</protein>
<accession>A0ABQ0U8H0</accession>
<dbReference type="NCBIfam" id="NF001033">
    <property type="entry name" value="PRK00114.1"/>
    <property type="match status" value="1"/>
</dbReference>
<evidence type="ECO:0000313" key="7">
    <source>
        <dbReference type="EMBL" id="GEK73324.1"/>
    </source>
</evidence>
<evidence type="ECO:0000313" key="8">
    <source>
        <dbReference type="Proteomes" id="UP000321121"/>
    </source>
</evidence>
<dbReference type="RefSeq" id="WP_046079209.1">
    <property type="nucleotide sequence ID" value="NZ_BJUS01000020.1"/>
</dbReference>
<dbReference type="PIRSF" id="PIRSF005261">
    <property type="entry name" value="Heat_shock_Hsp33"/>
    <property type="match status" value="1"/>
</dbReference>
<dbReference type="CDD" id="cd00498">
    <property type="entry name" value="Hsp33"/>
    <property type="match status" value="1"/>
</dbReference>
<evidence type="ECO:0000256" key="5">
    <source>
        <dbReference type="ARBA" id="ARBA00023284"/>
    </source>
</evidence>
<keyword evidence="5 6" id="KW-0676">Redox-active center</keyword>
<name>A0ABQ0U8H0_9GAMM</name>
<dbReference type="Pfam" id="PF01430">
    <property type="entry name" value="HSP33"/>
    <property type="match status" value="1"/>
</dbReference>
<dbReference type="InterPro" id="IPR016154">
    <property type="entry name" value="Heat_shock_Hsp33_C"/>
</dbReference>
<proteinExistence type="inferred from homology"/>
<gene>
    <name evidence="6 7" type="primary">hslO</name>
    <name evidence="7" type="ORF">HHA04nite_18680</name>
</gene>
<dbReference type="Proteomes" id="UP000321121">
    <property type="component" value="Unassembled WGS sequence"/>
</dbReference>
<dbReference type="InterPro" id="IPR016153">
    <property type="entry name" value="Heat_shock_Hsp33_N"/>
</dbReference>